<dbReference type="PANTHER" id="PTHR42881:SF2">
    <property type="entry name" value="PROLYL ENDOPEPTIDASE"/>
    <property type="match status" value="1"/>
</dbReference>
<evidence type="ECO:0000259" key="6">
    <source>
        <dbReference type="Pfam" id="PF00326"/>
    </source>
</evidence>
<comment type="catalytic activity">
    <reaction evidence="1">
        <text>Hydrolysis of Pro-|-Xaa &gt;&gt; Ala-|-Xaa in oligopeptides.</text>
        <dbReference type="EC" id="3.4.21.26"/>
    </reaction>
</comment>
<dbReference type="GO" id="GO:0004252">
    <property type="term" value="F:serine-type endopeptidase activity"/>
    <property type="evidence" value="ECO:0007669"/>
    <property type="project" value="UniProtKB-EC"/>
</dbReference>
<dbReference type="STRING" id="1338011.BD94_1581"/>
<dbReference type="HOGENOM" id="CLU_011290_1_1_10"/>
<dbReference type="PANTHER" id="PTHR42881">
    <property type="entry name" value="PROLYL ENDOPEPTIDASE"/>
    <property type="match status" value="1"/>
</dbReference>
<dbReference type="Gene3D" id="3.40.50.1820">
    <property type="entry name" value="alpha/beta hydrolase"/>
    <property type="match status" value="1"/>
</dbReference>
<evidence type="ECO:0000256" key="5">
    <source>
        <dbReference type="ARBA" id="ARBA00022825"/>
    </source>
</evidence>
<dbReference type="Proteomes" id="UP000028933">
    <property type="component" value="Chromosome"/>
</dbReference>
<dbReference type="AlphaFoldDB" id="A0A077ECU1"/>
<keyword evidence="4" id="KW-0378">Hydrolase</keyword>
<name>A0A077ECU1_9FLAO</name>
<dbReference type="KEGG" id="eao:BD94_1581"/>
<dbReference type="InterPro" id="IPR051167">
    <property type="entry name" value="Prolyl_oligopep/macrocyclase"/>
</dbReference>
<dbReference type="eggNOG" id="COG1770">
    <property type="taxonomic scope" value="Bacteria"/>
</dbReference>
<keyword evidence="3" id="KW-0645">Protease</keyword>
<proteinExistence type="predicted"/>
<dbReference type="GO" id="GO:0070012">
    <property type="term" value="F:oligopeptidase activity"/>
    <property type="evidence" value="ECO:0007669"/>
    <property type="project" value="TreeGrafter"/>
</dbReference>
<evidence type="ECO:0000313" key="8">
    <source>
        <dbReference type="EMBL" id="AIL45356.1"/>
    </source>
</evidence>
<evidence type="ECO:0000256" key="3">
    <source>
        <dbReference type="ARBA" id="ARBA00022670"/>
    </source>
</evidence>
<dbReference type="Gene3D" id="2.130.10.120">
    <property type="entry name" value="Prolyl oligopeptidase, N-terminal domain"/>
    <property type="match status" value="1"/>
</dbReference>
<evidence type="ECO:0000256" key="4">
    <source>
        <dbReference type="ARBA" id="ARBA00022801"/>
    </source>
</evidence>
<dbReference type="GO" id="GO:0006508">
    <property type="term" value="P:proteolysis"/>
    <property type="evidence" value="ECO:0007669"/>
    <property type="project" value="UniProtKB-KW"/>
</dbReference>
<reference evidence="8" key="1">
    <citation type="journal article" date="2013" name="Lancet">
        <title>First case of E anophelis outbreak in an intensive-care unit.</title>
        <authorList>
            <person name="Teo J."/>
            <person name="Tan S.Y."/>
            <person name="Tay M."/>
            <person name="Ding Y."/>
            <person name="Kjelleberg S."/>
            <person name="Givskov M."/>
            <person name="Lin R.T."/>
            <person name="Yang L."/>
        </authorList>
    </citation>
    <scope>NUCLEOTIDE SEQUENCE [LARGE SCALE GENOMIC DNA]</scope>
    <source>
        <strain evidence="8">NUHP1</strain>
    </source>
</reference>
<dbReference type="EC" id="3.4.21.26" evidence="2"/>
<feature type="domain" description="Peptidase S9A N-terminal" evidence="7">
    <location>
        <begin position="29"/>
        <end position="436"/>
    </location>
</feature>
<feature type="domain" description="Peptidase S9 prolyl oligopeptidase catalytic" evidence="6">
    <location>
        <begin position="502"/>
        <end position="714"/>
    </location>
</feature>
<dbReference type="SUPFAM" id="SSF53474">
    <property type="entry name" value="alpha/beta-Hydrolases"/>
    <property type="match status" value="1"/>
</dbReference>
<evidence type="ECO:0000256" key="2">
    <source>
        <dbReference type="ARBA" id="ARBA00011897"/>
    </source>
</evidence>
<dbReference type="PRINTS" id="PR00862">
    <property type="entry name" value="PROLIGOPTASE"/>
</dbReference>
<evidence type="ECO:0000313" key="9">
    <source>
        <dbReference type="Proteomes" id="UP000028933"/>
    </source>
</evidence>
<dbReference type="InterPro" id="IPR023302">
    <property type="entry name" value="Pept_S9A_N"/>
</dbReference>
<dbReference type="EMBL" id="CP007547">
    <property type="protein sequence ID" value="AIL45356.1"/>
    <property type="molecule type" value="Genomic_DNA"/>
</dbReference>
<keyword evidence="5" id="KW-0720">Serine protease</keyword>
<dbReference type="Pfam" id="PF00326">
    <property type="entry name" value="Peptidase_S9"/>
    <property type="match status" value="1"/>
</dbReference>
<dbReference type="Pfam" id="PF02897">
    <property type="entry name" value="Peptidase_S9_N"/>
    <property type="match status" value="1"/>
</dbReference>
<sequence length="726" mass="82914">MKFVIFIITCFGTLFVNGQIKNIAPSIPATDEYHGIKVVDEYRNLEDLKDPATINWMKSQTDYTNSVLSQIPKKNFYLEKRLELDKRQGYLISNLKIVGNDKYFYLKKAGNEKIAKLYCRNGLGGDEELLYDPARYRDSEQKHDFIINYISPSWDGTKVAISLAEKGKELSEVIIMDIKKKYIYPETVTNIEPVSGGGMKWLDDNSGFFYMYYTVTDPTSKDFYKNTRTVLYKIGTDPKKVIDVFSANNNPDLNITEDQFPMILDFDIEDQYYIGMLVDFNYYRKTYIIRKEDLLKGKKNWKSFSLPEDKVRNLQIIDNESVLFLSGIDASVNKLCKTNISNPNFKNPEVLVSEKKGEALKSYRFIKDGIYYTTTKNGVEAKLYSYKNGKDESIKLPYPSGTLNLQSNSRESANLWITCSGWANEEQRFLYNSKNNSFKPENLTPIIEYPEFKDIVVNEILVKARDGEEIPVSLIYHKNIKKDGRNPLLIDSYGSYGISNSPSFSKTFLLWVNQGGMVAVAHVRGGGEKGDKWHKAGFKETKPNTWRDLIDCTEYLIKEKYTSKDNIAIWGTSAGGITVGRAMTERPDLFKAVIAEVGVMNPLRDETTPNAQPKEFGTIKDSKEFKALLEMDAYQHIEKNVKYPATFITGGINDQRVIVWEPTKFAAKLIAYNISKNPVLLKIDYDGGHAGNVPIAQRYANLSDMFAFALWQLGHPDYQPKKAVKK</sequence>
<dbReference type="InterPro" id="IPR002470">
    <property type="entry name" value="Peptidase_S9A"/>
</dbReference>
<dbReference type="InterPro" id="IPR029058">
    <property type="entry name" value="AB_hydrolase_fold"/>
</dbReference>
<reference evidence="8" key="2">
    <citation type="journal article" date="2015" name="Genome Biol. Evol.">
        <title>Complete Genome Sequence and Transcriptomic Analysis of the Novel Pathogen Elizabethkingia anophelis in Response to Oxidative Stress.</title>
        <authorList>
            <person name="Li Y."/>
            <person name="Liu Y."/>
            <person name="Chew S.C."/>
            <person name="Tay M."/>
            <person name="Salido M.M."/>
            <person name="Teo J."/>
            <person name="Lauro F.M."/>
            <person name="Givskov M."/>
            <person name="Yang L."/>
        </authorList>
    </citation>
    <scope>NUCLEOTIDE SEQUENCE</scope>
    <source>
        <strain evidence="8">NUHP1</strain>
    </source>
</reference>
<dbReference type="InterPro" id="IPR001375">
    <property type="entry name" value="Peptidase_S9_cat"/>
</dbReference>
<organism evidence="8 9">
    <name type="scientific">Elizabethkingia anophelis NUHP1</name>
    <dbReference type="NCBI Taxonomy" id="1338011"/>
    <lineage>
        <taxon>Bacteria</taxon>
        <taxon>Pseudomonadati</taxon>
        <taxon>Bacteroidota</taxon>
        <taxon>Flavobacteriia</taxon>
        <taxon>Flavobacteriales</taxon>
        <taxon>Weeksellaceae</taxon>
        <taxon>Elizabethkingia</taxon>
    </lineage>
</organism>
<dbReference type="RefSeq" id="WP_024566033.1">
    <property type="nucleotide sequence ID" value="NZ_CP007547.1"/>
</dbReference>
<accession>A0A077ECU1</accession>
<protein>
    <recommendedName>
        <fullName evidence="2">prolyl oligopeptidase</fullName>
        <ecNumber evidence="2">3.4.21.26</ecNumber>
    </recommendedName>
</protein>
<evidence type="ECO:0000259" key="7">
    <source>
        <dbReference type="Pfam" id="PF02897"/>
    </source>
</evidence>
<evidence type="ECO:0000256" key="1">
    <source>
        <dbReference type="ARBA" id="ARBA00001070"/>
    </source>
</evidence>
<dbReference type="GO" id="GO:0005829">
    <property type="term" value="C:cytosol"/>
    <property type="evidence" value="ECO:0007669"/>
    <property type="project" value="TreeGrafter"/>
</dbReference>
<dbReference type="SUPFAM" id="SSF50993">
    <property type="entry name" value="Peptidase/esterase 'gauge' domain"/>
    <property type="match status" value="1"/>
</dbReference>
<gene>
    <name evidence="8" type="ORF">BD94_1581</name>
</gene>